<gene>
    <name evidence="3" type="ORF">MGAL_10B069894</name>
</gene>
<dbReference type="Gene3D" id="2.120.10.30">
    <property type="entry name" value="TolB, C-terminal domain"/>
    <property type="match status" value="1"/>
</dbReference>
<feature type="domain" description="B box-type" evidence="2">
    <location>
        <begin position="14"/>
        <end position="61"/>
    </location>
</feature>
<protein>
    <recommendedName>
        <fullName evidence="2">B box-type domain-containing protein</fullName>
    </recommendedName>
</protein>
<evidence type="ECO:0000313" key="4">
    <source>
        <dbReference type="Proteomes" id="UP000596742"/>
    </source>
</evidence>
<dbReference type="PANTHER" id="PTHR24104">
    <property type="entry name" value="E3 UBIQUITIN-PROTEIN LIGASE NHLRC1-RELATED"/>
    <property type="match status" value="1"/>
</dbReference>
<keyword evidence="1" id="KW-0862">Zinc</keyword>
<dbReference type="GO" id="GO:0008270">
    <property type="term" value="F:zinc ion binding"/>
    <property type="evidence" value="ECO:0007669"/>
    <property type="project" value="UniProtKB-KW"/>
</dbReference>
<dbReference type="GO" id="GO:0061630">
    <property type="term" value="F:ubiquitin protein ligase activity"/>
    <property type="evidence" value="ECO:0007669"/>
    <property type="project" value="TreeGrafter"/>
</dbReference>
<sequence length="367" mass="40948">MATASQSTIIRKAQVPVSCYFCKGQGIKWKCEDCNVRMCDSCKVTVHQGLRCSQDHDVISIQDIGKSPQSSQEVTSVVISSVCDSYTTTLPAVHTLLCADDDLLYFTYNGSVSDKHLLVKGKRFQSSIKILQTLKRRICDIAINKDSEILFIEYHDNKVQVLSLTGEVKTVLESSPMTLLGIHVNKDNEVIVGLRGPGPPFPVNDFSARQVIIFGSDYHRRVTLEFDKKGNKLFSYAKRICTDSKNYLYVVDCIDNIHNGRIVAVDRNCRLRFTYGGQKNFGTFQPTGITITPSDNIVIADLFNYAIHVIDSKGDLLGLQFIFIDLGIVDPYSVCFDTKGYLLIGSGKDKNDIYGKIYVAKMTDSLT</sequence>
<evidence type="ECO:0000259" key="2">
    <source>
        <dbReference type="PROSITE" id="PS50119"/>
    </source>
</evidence>
<name>A0A8B6EDV5_MYTGA</name>
<dbReference type="AlphaFoldDB" id="A0A8B6EDV5"/>
<dbReference type="SUPFAM" id="SSF101898">
    <property type="entry name" value="NHL repeat"/>
    <property type="match status" value="1"/>
</dbReference>
<reference evidence="3" key="1">
    <citation type="submission" date="2018-11" db="EMBL/GenBank/DDBJ databases">
        <authorList>
            <person name="Alioto T."/>
            <person name="Alioto T."/>
        </authorList>
    </citation>
    <scope>NUCLEOTIDE SEQUENCE</scope>
</reference>
<proteinExistence type="predicted"/>
<keyword evidence="1" id="KW-0479">Metal-binding</keyword>
<dbReference type="InterPro" id="IPR011042">
    <property type="entry name" value="6-blade_b-propeller_TolB-like"/>
</dbReference>
<dbReference type="PANTHER" id="PTHR24104:SF25">
    <property type="entry name" value="PROTEIN LIN-41"/>
    <property type="match status" value="1"/>
</dbReference>
<dbReference type="GO" id="GO:0043161">
    <property type="term" value="P:proteasome-mediated ubiquitin-dependent protein catabolic process"/>
    <property type="evidence" value="ECO:0007669"/>
    <property type="project" value="TreeGrafter"/>
</dbReference>
<dbReference type="OrthoDB" id="6169603at2759"/>
<evidence type="ECO:0000256" key="1">
    <source>
        <dbReference type="PROSITE-ProRule" id="PRU00024"/>
    </source>
</evidence>
<dbReference type="CDD" id="cd19757">
    <property type="entry name" value="Bbox1"/>
    <property type="match status" value="1"/>
</dbReference>
<organism evidence="3 4">
    <name type="scientific">Mytilus galloprovincialis</name>
    <name type="common">Mediterranean mussel</name>
    <dbReference type="NCBI Taxonomy" id="29158"/>
    <lineage>
        <taxon>Eukaryota</taxon>
        <taxon>Metazoa</taxon>
        <taxon>Spiralia</taxon>
        <taxon>Lophotrochozoa</taxon>
        <taxon>Mollusca</taxon>
        <taxon>Bivalvia</taxon>
        <taxon>Autobranchia</taxon>
        <taxon>Pteriomorphia</taxon>
        <taxon>Mytilida</taxon>
        <taxon>Mytiloidea</taxon>
        <taxon>Mytilidae</taxon>
        <taxon>Mytilinae</taxon>
        <taxon>Mytilus</taxon>
    </lineage>
</organism>
<keyword evidence="1" id="KW-0863">Zinc-finger</keyword>
<dbReference type="InterPro" id="IPR000315">
    <property type="entry name" value="Znf_B-box"/>
</dbReference>
<dbReference type="Proteomes" id="UP000596742">
    <property type="component" value="Unassembled WGS sequence"/>
</dbReference>
<dbReference type="EMBL" id="UYJE01004937">
    <property type="protein sequence ID" value="VDI32662.1"/>
    <property type="molecule type" value="Genomic_DNA"/>
</dbReference>
<keyword evidence="4" id="KW-1185">Reference proteome</keyword>
<comment type="caution">
    <text evidence="3">The sequence shown here is derived from an EMBL/GenBank/DDBJ whole genome shotgun (WGS) entry which is preliminary data.</text>
</comment>
<dbReference type="InterPro" id="IPR050952">
    <property type="entry name" value="TRIM-NHL_E3_ligases"/>
</dbReference>
<dbReference type="PROSITE" id="PS50119">
    <property type="entry name" value="ZF_BBOX"/>
    <property type="match status" value="1"/>
</dbReference>
<dbReference type="GO" id="GO:0000209">
    <property type="term" value="P:protein polyubiquitination"/>
    <property type="evidence" value="ECO:0007669"/>
    <property type="project" value="TreeGrafter"/>
</dbReference>
<evidence type="ECO:0000313" key="3">
    <source>
        <dbReference type="EMBL" id="VDI32662.1"/>
    </source>
</evidence>
<accession>A0A8B6EDV5</accession>